<keyword evidence="2" id="KW-1185">Reference proteome</keyword>
<proteinExistence type="predicted"/>
<comment type="caution">
    <text evidence="1">The sequence shown here is derived from an EMBL/GenBank/DDBJ whole genome shotgun (WGS) entry which is preliminary data.</text>
</comment>
<accession>A0A4Y2M8T0</accession>
<name>A0A4Y2M8T0_ARAVE</name>
<dbReference type="OrthoDB" id="6077919at2759"/>
<dbReference type="EMBL" id="BGPR01202661">
    <property type="protein sequence ID" value="GBN22067.1"/>
    <property type="molecule type" value="Genomic_DNA"/>
</dbReference>
<gene>
    <name evidence="1" type="ORF">AVEN_89260_1</name>
</gene>
<dbReference type="AlphaFoldDB" id="A0A4Y2M8T0"/>
<protein>
    <submittedName>
        <fullName evidence="1">Uncharacterized protein</fullName>
    </submittedName>
</protein>
<dbReference type="Proteomes" id="UP000499080">
    <property type="component" value="Unassembled WGS sequence"/>
</dbReference>
<sequence length="51" mass="5755">MHETFIELHGRISMGDDHAHEIGNPSLLCQSNLQTLLPTDTDTEEKPYSCE</sequence>
<reference evidence="1 2" key="1">
    <citation type="journal article" date="2019" name="Sci. Rep.">
        <title>Orb-weaving spider Araneus ventricosus genome elucidates the spidroin gene catalogue.</title>
        <authorList>
            <person name="Kono N."/>
            <person name="Nakamura H."/>
            <person name="Ohtoshi R."/>
            <person name="Moran D.A.P."/>
            <person name="Shinohara A."/>
            <person name="Yoshida Y."/>
            <person name="Fujiwara M."/>
            <person name="Mori M."/>
            <person name="Tomita M."/>
            <person name="Arakawa K."/>
        </authorList>
    </citation>
    <scope>NUCLEOTIDE SEQUENCE [LARGE SCALE GENOMIC DNA]</scope>
</reference>
<organism evidence="1 2">
    <name type="scientific">Araneus ventricosus</name>
    <name type="common">Orbweaver spider</name>
    <name type="synonym">Epeira ventricosa</name>
    <dbReference type="NCBI Taxonomy" id="182803"/>
    <lineage>
        <taxon>Eukaryota</taxon>
        <taxon>Metazoa</taxon>
        <taxon>Ecdysozoa</taxon>
        <taxon>Arthropoda</taxon>
        <taxon>Chelicerata</taxon>
        <taxon>Arachnida</taxon>
        <taxon>Araneae</taxon>
        <taxon>Araneomorphae</taxon>
        <taxon>Entelegynae</taxon>
        <taxon>Araneoidea</taxon>
        <taxon>Araneidae</taxon>
        <taxon>Araneus</taxon>
    </lineage>
</organism>
<evidence type="ECO:0000313" key="2">
    <source>
        <dbReference type="Proteomes" id="UP000499080"/>
    </source>
</evidence>
<evidence type="ECO:0000313" key="1">
    <source>
        <dbReference type="EMBL" id="GBN22067.1"/>
    </source>
</evidence>
<feature type="non-terminal residue" evidence="1">
    <location>
        <position position="51"/>
    </location>
</feature>